<dbReference type="CDD" id="cd02803">
    <property type="entry name" value="OYE_like_FMN_family"/>
    <property type="match status" value="1"/>
</dbReference>
<keyword evidence="9" id="KW-0411">Iron-sulfur</keyword>
<evidence type="ECO:0000313" key="13">
    <source>
        <dbReference type="Proteomes" id="UP000056968"/>
    </source>
</evidence>
<protein>
    <recommendedName>
        <fullName evidence="14">NADH:flavin oxidoreductase</fullName>
    </recommendedName>
</protein>
<evidence type="ECO:0000259" key="11">
    <source>
        <dbReference type="Pfam" id="PF07992"/>
    </source>
</evidence>
<dbReference type="Proteomes" id="UP000056968">
    <property type="component" value="Chromosome"/>
</dbReference>
<dbReference type="GO" id="GO:0016491">
    <property type="term" value="F:oxidoreductase activity"/>
    <property type="evidence" value="ECO:0007669"/>
    <property type="project" value="UniProtKB-KW"/>
</dbReference>
<keyword evidence="13" id="KW-1185">Reference proteome</keyword>
<dbReference type="PANTHER" id="PTHR42917:SF2">
    <property type="entry name" value="2,4-DIENOYL-COA REDUCTASE [(2E)-ENOYL-COA-PRODUCING]"/>
    <property type="match status" value="1"/>
</dbReference>
<dbReference type="KEGG" id="sbd:ATN00_11200"/>
<dbReference type="STRING" id="1332080.ATN00_11200"/>
<dbReference type="Pfam" id="PF00724">
    <property type="entry name" value="Oxidored_FMN"/>
    <property type="match status" value="1"/>
</dbReference>
<evidence type="ECO:0000256" key="4">
    <source>
        <dbReference type="ARBA" id="ARBA00022630"/>
    </source>
</evidence>
<dbReference type="SUPFAM" id="SSF51971">
    <property type="entry name" value="Nucleotide-binding domain"/>
    <property type="match status" value="1"/>
</dbReference>
<keyword evidence="5" id="KW-0288">FMN</keyword>
<comment type="cofactor">
    <cofactor evidence="2">
        <name>[4Fe-4S] cluster</name>
        <dbReference type="ChEBI" id="CHEBI:49883"/>
    </cofactor>
</comment>
<dbReference type="Gene3D" id="3.20.20.70">
    <property type="entry name" value="Aldolase class I"/>
    <property type="match status" value="1"/>
</dbReference>
<evidence type="ECO:0000256" key="9">
    <source>
        <dbReference type="ARBA" id="ARBA00023014"/>
    </source>
</evidence>
<comment type="cofactor">
    <cofactor evidence="1">
        <name>FMN</name>
        <dbReference type="ChEBI" id="CHEBI:58210"/>
    </cofactor>
</comment>
<dbReference type="InterPro" id="IPR036188">
    <property type="entry name" value="FAD/NAD-bd_sf"/>
</dbReference>
<sequence length="655" mass="70389">MSKYAIMFSPIKIGRMEIRNRVFMSPHGMVGLGIGTDRQVGYFEARAKGGAGLMVIASCQVVPAPLVPPGWFIEAYNPDHIPAIRRIVEAAHKHGAKIAVQGVWMMADPAKAQASAIAPHTVLADTQPRSMTIDEIQELIEAHAVAAAHAEQAGADGFEFPINAGGGLQSFTSEFYNQRSDRYGGSLENRMRIVTEIIAAIRERVRPDFAIGVAVNADESTLGASGIDDGIAQCRILEETGMVDWLRITARGQKPQMTQYHYPSSYMANEGTHLDAAEAVKKAVSLPVVSGGRILTPAFADQAIADGRCDMVFVARSVIADPEWPNKCRDDQTSEIRACIGDLEGCFLRSCYGQPVGCTVNPDIGFEHEGPLTPAGNKKHVLVVGAGPAGMQAALVAAKRGHKVTVLEKSDRIGGHVTLQAMLPGLEDRADLIRWLKLQLDKEGVEIQTGSEATPESIKALSLDAVIIATGARYSKTGASKSQLTGVPGANLSHVLTPEELLLEKARTGNRIVVYDNTSYEVGPGIAEHLADQGKEVFLLTMDSAMAMSVTELGLNKVVARRVIPKVTFMPSAEITGIDEHDVHVRGFLSGEKSVLEGIDNIVLVTSKPPQEDLYHALIADMPDIRIIGDAREARWSVFATDEAIKDGRMAGLAV</sequence>
<dbReference type="GO" id="GO:0051536">
    <property type="term" value="F:iron-sulfur cluster binding"/>
    <property type="evidence" value="ECO:0007669"/>
    <property type="project" value="UniProtKB-KW"/>
</dbReference>
<dbReference type="Pfam" id="PF07992">
    <property type="entry name" value="Pyr_redox_2"/>
    <property type="match status" value="1"/>
</dbReference>
<dbReference type="InterPro" id="IPR023753">
    <property type="entry name" value="FAD/NAD-binding_dom"/>
</dbReference>
<dbReference type="SUPFAM" id="SSF51905">
    <property type="entry name" value="FAD/NAD(P)-binding domain"/>
    <property type="match status" value="1"/>
</dbReference>
<comment type="similarity">
    <text evidence="3">In the N-terminal section; belongs to the NADH:flavin oxidoreductase/NADH oxidase family.</text>
</comment>
<evidence type="ECO:0000313" key="12">
    <source>
        <dbReference type="EMBL" id="ALR20780.1"/>
    </source>
</evidence>
<evidence type="ECO:0000256" key="2">
    <source>
        <dbReference type="ARBA" id="ARBA00001966"/>
    </source>
</evidence>
<dbReference type="GO" id="GO:0010181">
    <property type="term" value="F:FMN binding"/>
    <property type="evidence" value="ECO:0007669"/>
    <property type="project" value="InterPro"/>
</dbReference>
<keyword evidence="4" id="KW-0285">Flavoprotein</keyword>
<evidence type="ECO:0000256" key="8">
    <source>
        <dbReference type="ARBA" id="ARBA00023004"/>
    </source>
</evidence>
<reference evidence="12 13" key="1">
    <citation type="submission" date="2015-11" db="EMBL/GenBank/DDBJ databases">
        <title>A Two-component Flavoprotein Monooxygenase System MeaXY Responsible for para-Hydroxylation of 2-Methyl-6-ethylaniline and 2,6-Diethylaniline in Sphingobium baderi DE-13.</title>
        <authorList>
            <person name="Cheng M."/>
            <person name="Meng Q."/>
            <person name="Yang Y."/>
            <person name="Chu C."/>
            <person name="Yan X."/>
            <person name="He J."/>
            <person name="Li S."/>
        </authorList>
    </citation>
    <scope>NUCLEOTIDE SEQUENCE [LARGE SCALE GENOMIC DNA]</scope>
    <source>
        <strain evidence="12 13">DE-13</strain>
    </source>
</reference>
<dbReference type="RefSeq" id="WP_062064721.1">
    <property type="nucleotide sequence ID" value="NZ_CP013264.1"/>
</dbReference>
<feature type="domain" description="FAD/NAD(P)-binding" evidence="11">
    <location>
        <begin position="380"/>
        <end position="596"/>
    </location>
</feature>
<dbReference type="OrthoDB" id="9804454at2"/>
<dbReference type="SUPFAM" id="SSF51395">
    <property type="entry name" value="FMN-linked oxidoreductases"/>
    <property type="match status" value="1"/>
</dbReference>
<dbReference type="GO" id="GO:0046872">
    <property type="term" value="F:metal ion binding"/>
    <property type="evidence" value="ECO:0007669"/>
    <property type="project" value="UniProtKB-KW"/>
</dbReference>
<evidence type="ECO:0000256" key="3">
    <source>
        <dbReference type="ARBA" id="ARBA00011048"/>
    </source>
</evidence>
<accession>A0A0S3EZG6</accession>
<name>A0A0S3EZG6_9SPHN</name>
<dbReference type="PRINTS" id="PR00368">
    <property type="entry name" value="FADPNR"/>
</dbReference>
<evidence type="ECO:0000256" key="5">
    <source>
        <dbReference type="ARBA" id="ARBA00022643"/>
    </source>
</evidence>
<keyword evidence="7" id="KW-0560">Oxidoreductase</keyword>
<gene>
    <name evidence="12" type="ORF">ATN00_11200</name>
</gene>
<evidence type="ECO:0000256" key="7">
    <source>
        <dbReference type="ARBA" id="ARBA00023002"/>
    </source>
</evidence>
<evidence type="ECO:0000259" key="10">
    <source>
        <dbReference type="Pfam" id="PF00724"/>
    </source>
</evidence>
<dbReference type="Gene3D" id="3.40.50.720">
    <property type="entry name" value="NAD(P)-binding Rossmann-like Domain"/>
    <property type="match status" value="1"/>
</dbReference>
<dbReference type="InterPro" id="IPR013785">
    <property type="entry name" value="Aldolase_TIM"/>
</dbReference>
<evidence type="ECO:0008006" key="14">
    <source>
        <dbReference type="Google" id="ProtNLM"/>
    </source>
</evidence>
<evidence type="ECO:0000256" key="1">
    <source>
        <dbReference type="ARBA" id="ARBA00001917"/>
    </source>
</evidence>
<keyword evidence="8" id="KW-0408">Iron</keyword>
<evidence type="ECO:0000256" key="6">
    <source>
        <dbReference type="ARBA" id="ARBA00022723"/>
    </source>
</evidence>
<dbReference type="AlphaFoldDB" id="A0A0S3EZG6"/>
<dbReference type="Gene3D" id="3.50.50.60">
    <property type="entry name" value="FAD/NAD(P)-binding domain"/>
    <property type="match status" value="1"/>
</dbReference>
<proteinExistence type="inferred from homology"/>
<dbReference type="PANTHER" id="PTHR42917">
    <property type="entry name" value="2,4-DIENOYL-COA REDUCTASE"/>
    <property type="match status" value="1"/>
</dbReference>
<keyword evidence="6" id="KW-0479">Metal-binding</keyword>
<dbReference type="EMBL" id="CP013264">
    <property type="protein sequence ID" value="ALR20780.1"/>
    <property type="molecule type" value="Genomic_DNA"/>
</dbReference>
<feature type="domain" description="NADH:flavin oxidoreductase/NADH oxidase N-terminal" evidence="10">
    <location>
        <begin position="7"/>
        <end position="330"/>
    </location>
</feature>
<organism evidence="12 13">
    <name type="scientific">Sphingobium baderi</name>
    <dbReference type="NCBI Taxonomy" id="1332080"/>
    <lineage>
        <taxon>Bacteria</taxon>
        <taxon>Pseudomonadati</taxon>
        <taxon>Pseudomonadota</taxon>
        <taxon>Alphaproteobacteria</taxon>
        <taxon>Sphingomonadales</taxon>
        <taxon>Sphingomonadaceae</taxon>
        <taxon>Sphingobium</taxon>
    </lineage>
</organism>
<dbReference type="InterPro" id="IPR051793">
    <property type="entry name" value="NADH:flavin_oxidoreductase"/>
</dbReference>
<dbReference type="InterPro" id="IPR001155">
    <property type="entry name" value="OxRdtase_FMN_N"/>
</dbReference>